<keyword evidence="2" id="KW-1185">Reference proteome</keyword>
<comment type="caution">
    <text evidence="1">The sequence shown here is derived from an EMBL/GenBank/DDBJ whole genome shotgun (WGS) entry which is preliminary data.</text>
</comment>
<dbReference type="EMBL" id="JAKNHQ010000022">
    <property type="protein sequence ID" value="MCG4611745.1"/>
    <property type="molecule type" value="Genomic_DNA"/>
</dbReference>
<organism evidence="1 2">
    <name type="scientific">Anaeromassilibacillus senegalensis</name>
    <dbReference type="NCBI Taxonomy" id="1673717"/>
    <lineage>
        <taxon>Bacteria</taxon>
        <taxon>Bacillati</taxon>
        <taxon>Bacillota</taxon>
        <taxon>Clostridia</taxon>
        <taxon>Eubacteriales</taxon>
        <taxon>Acutalibacteraceae</taxon>
        <taxon>Anaeromassilibacillus</taxon>
    </lineage>
</organism>
<accession>A0ABS9MLQ8</accession>
<dbReference type="Proteomes" id="UP001298681">
    <property type="component" value="Unassembled WGS sequence"/>
</dbReference>
<gene>
    <name evidence="1" type="ORF">L0P57_12485</name>
</gene>
<evidence type="ECO:0000313" key="2">
    <source>
        <dbReference type="Proteomes" id="UP001298681"/>
    </source>
</evidence>
<protein>
    <submittedName>
        <fullName evidence="1">Uncharacterized protein</fullName>
    </submittedName>
</protein>
<proteinExistence type="predicted"/>
<reference evidence="1 2" key="1">
    <citation type="submission" date="2022-01" db="EMBL/GenBank/DDBJ databases">
        <title>Collection of gut derived symbiotic bacterial strains cultured from healthy donors.</title>
        <authorList>
            <person name="Lin H."/>
            <person name="Kohout C."/>
            <person name="Waligurski E."/>
            <person name="Pamer E.G."/>
        </authorList>
    </citation>
    <scope>NUCLEOTIDE SEQUENCE [LARGE SCALE GENOMIC DNA]</scope>
    <source>
        <strain evidence="1 2">DFI.7.58</strain>
    </source>
</reference>
<evidence type="ECO:0000313" key="1">
    <source>
        <dbReference type="EMBL" id="MCG4611745.1"/>
    </source>
</evidence>
<dbReference type="RefSeq" id="WP_087230072.1">
    <property type="nucleotide sequence ID" value="NZ_JAKNHQ010000022.1"/>
</dbReference>
<name>A0ABS9MLQ8_9FIRM</name>
<sequence length="64" mass="7387">MAKDIKKEIIAELDRRMDLLREHQYDQIQITGNEYSELNQALSKVIGAPLLEELGDIKDFVQSL</sequence>